<feature type="chain" id="PRO_5001853717" description="RanBP2-type domain-containing protein" evidence="1">
    <location>
        <begin position="21"/>
        <end position="246"/>
    </location>
</feature>
<organism evidence="2 3">
    <name type="scientific">Podospora anserina (strain S / ATCC MYA-4624 / DSM 980 / FGSC 10383)</name>
    <name type="common">Pleurage anserina</name>
    <dbReference type="NCBI Taxonomy" id="515849"/>
    <lineage>
        <taxon>Eukaryota</taxon>
        <taxon>Fungi</taxon>
        <taxon>Dikarya</taxon>
        <taxon>Ascomycota</taxon>
        <taxon>Pezizomycotina</taxon>
        <taxon>Sordariomycetes</taxon>
        <taxon>Sordariomycetidae</taxon>
        <taxon>Sordariales</taxon>
        <taxon>Podosporaceae</taxon>
        <taxon>Podospora</taxon>
        <taxon>Podospora anserina</taxon>
    </lineage>
</organism>
<dbReference type="EMBL" id="FO904941">
    <property type="protein sequence ID" value="CDP30382.1"/>
    <property type="molecule type" value="Genomic_DNA"/>
</dbReference>
<proteinExistence type="predicted"/>
<reference evidence="3" key="2">
    <citation type="journal article" date="2014" name="Genetics">
        <title>Maintaining two mating types: Structure of the mating type locus and its role in heterokaryosis in Podospora anserina.</title>
        <authorList>
            <person name="Grognet P."/>
            <person name="Bidard F."/>
            <person name="Kuchly C."/>
            <person name="Tong L.C.H."/>
            <person name="Coppin E."/>
            <person name="Benkhali J.A."/>
            <person name="Couloux A."/>
            <person name="Wincker P."/>
            <person name="Debuchy R."/>
            <person name="Silar P."/>
        </authorList>
    </citation>
    <scope>GENOME REANNOTATION</scope>
    <source>
        <strain evidence="3">S / ATCC MYA-4624 / DSM 980 / FGSC 10383</strain>
    </source>
</reference>
<feature type="signal peptide" evidence="1">
    <location>
        <begin position="1"/>
        <end position="20"/>
    </location>
</feature>
<protein>
    <recommendedName>
        <fullName evidence="4">RanBP2-type domain-containing protein</fullName>
    </recommendedName>
</protein>
<dbReference type="Proteomes" id="UP000001197">
    <property type="component" value="Chromosome 6"/>
</dbReference>
<reference evidence="2 3" key="1">
    <citation type="journal article" date="2008" name="Genome Biol.">
        <title>The genome sequence of the model ascomycete fungus Podospora anserina.</title>
        <authorList>
            <person name="Espagne E."/>
            <person name="Lespinet O."/>
            <person name="Malagnac F."/>
            <person name="Da Silva C."/>
            <person name="Jaillon O."/>
            <person name="Porcel B.M."/>
            <person name="Couloux A."/>
            <person name="Aury J.-M."/>
            <person name="Segurens B."/>
            <person name="Poulain J."/>
            <person name="Anthouard V."/>
            <person name="Grossetete S."/>
            <person name="Khalili H."/>
            <person name="Coppin E."/>
            <person name="Dequard-Chablat M."/>
            <person name="Picard M."/>
            <person name="Contamine V."/>
            <person name="Arnaise S."/>
            <person name="Bourdais A."/>
            <person name="Berteaux-Lecellier V."/>
            <person name="Gautheret D."/>
            <person name="de Vries R.P."/>
            <person name="Battaglia E."/>
            <person name="Coutinho P.M."/>
            <person name="Danchin E.G.J."/>
            <person name="Henrissat B."/>
            <person name="El Khoury R."/>
            <person name="Sainsard-Chanet A."/>
            <person name="Boivin A."/>
            <person name="Pinan-Lucarre B."/>
            <person name="Sellem C.H."/>
            <person name="Debuchy R."/>
            <person name="Wincker P."/>
            <person name="Weissenbach J."/>
            <person name="Silar P."/>
        </authorList>
    </citation>
    <scope>NUCLEOTIDE SEQUENCE [LARGE SCALE GENOMIC DNA]</scope>
    <source>
        <strain evidence="3">S / ATCC MYA-4624 / DSM 980 / FGSC 10383</strain>
    </source>
</reference>
<name>A0A090CV18_PODAN</name>
<keyword evidence="1" id="KW-0732">Signal</keyword>
<evidence type="ECO:0000313" key="2">
    <source>
        <dbReference type="EMBL" id="CDP30382.1"/>
    </source>
</evidence>
<evidence type="ECO:0000313" key="3">
    <source>
        <dbReference type="Proteomes" id="UP000001197"/>
    </source>
</evidence>
<evidence type="ECO:0000256" key="1">
    <source>
        <dbReference type="SAM" id="SignalP"/>
    </source>
</evidence>
<dbReference type="eggNOG" id="ENOG502SSVD">
    <property type="taxonomic scope" value="Eukaryota"/>
</dbReference>
<sequence>MLLSLLFKVMAISLIHGVSSSGHQLHHFPSSPSKAQRWKWRCHNCGAKYRIATTRRCLACSHYFCTTLISPVIKPNPNSKRPKQLQKRRGNRTCASTFDYSGWARYNSWRRLALSSPSSSTSCTTAKLAAESHVTFQPTPLSFFSPASDDDDEDGAEMEKVQWSPIKTSSHRQRVVLAKERLYVNKKHNCFLHCDYPSECRHMIFEAYEQGRVTLTRDNENGYRWEAVDPGPEPEKQDTDMVMTLF</sequence>
<dbReference type="AlphaFoldDB" id="A0A090CV18"/>
<keyword evidence="3" id="KW-1185">Reference proteome</keyword>
<accession>A0A090CV18</accession>
<evidence type="ECO:0008006" key="4">
    <source>
        <dbReference type="Google" id="ProtNLM"/>
    </source>
</evidence>
<dbReference type="STRING" id="515849.A0A090CV18"/>
<dbReference type="InParanoid" id="A0A090CV18"/>